<dbReference type="InterPro" id="IPR029047">
    <property type="entry name" value="HSP70_peptide-bd_sf"/>
</dbReference>
<feature type="coiled-coil region" evidence="11">
    <location>
        <begin position="237"/>
        <end position="267"/>
    </location>
</feature>
<evidence type="ECO:0000256" key="12">
    <source>
        <dbReference type="SAM" id="MobiDB-lite"/>
    </source>
</evidence>
<evidence type="ECO:0000256" key="7">
    <source>
        <dbReference type="ARBA" id="ARBA00023125"/>
    </source>
</evidence>
<dbReference type="PROSITE" id="PS01036">
    <property type="entry name" value="HSP70_3"/>
    <property type="match status" value="1"/>
</dbReference>
<dbReference type="GO" id="GO:0003700">
    <property type="term" value="F:DNA-binding transcription factor activity"/>
    <property type="evidence" value="ECO:0007669"/>
    <property type="project" value="InterPro"/>
</dbReference>
<feature type="compositionally biased region" description="Basic and acidic residues" evidence="12">
    <location>
        <begin position="630"/>
        <end position="641"/>
    </location>
</feature>
<dbReference type="PRINTS" id="PR00301">
    <property type="entry name" value="HEATSHOCK70"/>
</dbReference>
<dbReference type="SUPFAM" id="SSF100920">
    <property type="entry name" value="Heat shock protein 70kD (HSP70), peptide-binding domain"/>
    <property type="match status" value="1"/>
</dbReference>
<dbReference type="GO" id="GO:0051082">
    <property type="term" value="F:unfolded protein binding"/>
    <property type="evidence" value="ECO:0007669"/>
    <property type="project" value="InterPro"/>
</dbReference>
<evidence type="ECO:0000256" key="8">
    <source>
        <dbReference type="ARBA" id="ARBA00023186"/>
    </source>
</evidence>
<gene>
    <name evidence="9 14" type="primary">dnaK</name>
    <name evidence="14" type="ORF">EWV77_07825</name>
</gene>
<evidence type="ECO:0000256" key="5">
    <source>
        <dbReference type="ARBA" id="ARBA00022840"/>
    </source>
</evidence>
<dbReference type="FunFam" id="3.30.420.40:FF:000004">
    <property type="entry name" value="Molecular chaperone DnaK"/>
    <property type="match status" value="1"/>
</dbReference>
<evidence type="ECO:0000256" key="11">
    <source>
        <dbReference type="SAM" id="Coils"/>
    </source>
</evidence>
<comment type="similarity">
    <text evidence="2 9 10">Belongs to the heat shock protein 70 family.</text>
</comment>
<feature type="compositionally biased region" description="Low complexity" evidence="12">
    <location>
        <begin position="690"/>
        <end position="705"/>
    </location>
</feature>
<dbReference type="SUPFAM" id="SSF53067">
    <property type="entry name" value="Actin-like ATPase domain"/>
    <property type="match status" value="2"/>
</dbReference>
<evidence type="ECO:0000259" key="13">
    <source>
        <dbReference type="PROSITE" id="PS50039"/>
    </source>
</evidence>
<dbReference type="Pfam" id="PF00012">
    <property type="entry name" value="HSP70"/>
    <property type="match status" value="1"/>
</dbReference>
<evidence type="ECO:0000256" key="10">
    <source>
        <dbReference type="RuleBase" id="RU003322"/>
    </source>
</evidence>
<name>A0A552HXI4_MICVR</name>
<comment type="induction">
    <text evidence="9">By stress conditions e.g. heat shock.</text>
</comment>
<dbReference type="Proteomes" id="UP000320674">
    <property type="component" value="Unassembled WGS sequence"/>
</dbReference>
<feature type="compositionally biased region" description="Polar residues" evidence="12">
    <location>
        <begin position="656"/>
        <end position="683"/>
    </location>
</feature>
<dbReference type="InterPro" id="IPR043129">
    <property type="entry name" value="ATPase_NBD"/>
</dbReference>
<reference evidence="14 15" key="1">
    <citation type="submission" date="2019-01" db="EMBL/GenBank/DDBJ databases">
        <title>Coherence of Microcystis species and biogeography revealed through population genomics.</title>
        <authorList>
            <person name="Perez-Carrascal O.M."/>
            <person name="Terrat Y."/>
            <person name="Giani A."/>
            <person name="Fortin N."/>
            <person name="Tromas N."/>
            <person name="Shapiro B.J."/>
        </authorList>
    </citation>
    <scope>NUCLEOTIDE SEQUENCE [LARGE SCALE GENOMIC DNA]</scope>
    <source>
        <strain evidence="14">Mv_BB_P_19951000_S68D</strain>
    </source>
</reference>
<dbReference type="HAMAP" id="MF_00332">
    <property type="entry name" value="DnaK"/>
    <property type="match status" value="1"/>
</dbReference>
<feature type="domain" description="Fork-head" evidence="13">
    <location>
        <begin position="641"/>
        <end position="700"/>
    </location>
</feature>
<comment type="caution">
    <text evidence="14">The sequence shown here is derived from an EMBL/GenBank/DDBJ whole genome shotgun (WGS) entry which is preliminary data.</text>
</comment>
<evidence type="ECO:0000256" key="9">
    <source>
        <dbReference type="HAMAP-Rule" id="MF_00332"/>
    </source>
</evidence>
<dbReference type="InterPro" id="IPR013126">
    <property type="entry name" value="Hsp_70_fam"/>
</dbReference>
<dbReference type="CDD" id="cd10234">
    <property type="entry name" value="ASKHA_NBD_HSP70_DnaK-like"/>
    <property type="match status" value="1"/>
</dbReference>
<evidence type="ECO:0000313" key="14">
    <source>
        <dbReference type="EMBL" id="TRU75927.1"/>
    </source>
</evidence>
<dbReference type="GO" id="GO:0005524">
    <property type="term" value="F:ATP binding"/>
    <property type="evidence" value="ECO:0007669"/>
    <property type="project" value="UniProtKB-UniRule"/>
</dbReference>
<dbReference type="InterPro" id="IPR012725">
    <property type="entry name" value="Chaperone_DnaK"/>
</dbReference>
<proteinExistence type="evidence at transcript level"/>
<sequence length="720" mass="80657">MGRVVGIDLGTTNSVVAVMEGGKPVVIANSEGMRTTPSVVGFNKDGELVVGQMARRQGVLNPQNTYYGVKRYIGRRYSELNPESKRVPYTIRRDEMGNIKIKCPRLQKEFAPEEISALILRRLAEEASRYLGEEVTGAVITVPAYFNDSQRQATRDAGRIAGLEVLRILNEPTAAALAYGLDEQESKKILVFDLGGGTFDVSILEVGDGVFEVKATSGDTQLGGNDFDKRIVDWLANQFLEQEGVELRQDRQALQRLTEAAEKAKIELSGVSVTDINLPFIIATEDGPKHIETRLSRAQFEELCGDLISRLRRPLKRALSDAGLSPVQLDEVVLVGGGTRMPVVKDLVRSFIDREPNQNVNPDEVVAVGAAIQAGILGGEVKDVLLLDVTPLSLGLETIGGVMKKLIPRNTTIPVRRADLFSTSENNQTVVEIHVVQGEREMASDNKSLGRFKLTGIPPAPRGIPQVQVSLDIDANGILQVTARDKMTGREQSVTIQGASTLSEGEINRMIGDAARFAEADRTRREKVDKRNRARSLVDQAQRRLKDVTLDFGNEFTRSYRRQIESLSTEIIDALEKNDDRRIDRAQADLQDVIYELNREVRLQYDEEDEGFFSAIRKTFTGDKEDDLPYEPRRDRYRQDYRPSTPGYQSDYRPNYSANQDSYRPPNQDNYYNGRNSDWSSSPRSEEKSYNNSKSNRSSGNRSRNIPPQNNWDDDDDDWF</sequence>
<dbReference type="InterPro" id="IPR018181">
    <property type="entry name" value="Heat_shock_70_CS"/>
</dbReference>
<dbReference type="PROSITE" id="PS50039">
    <property type="entry name" value="FORK_HEAD_3"/>
    <property type="match status" value="1"/>
</dbReference>
<dbReference type="FunFam" id="3.90.640.10:FF:000003">
    <property type="entry name" value="Molecular chaperone DnaK"/>
    <property type="match status" value="1"/>
</dbReference>
<dbReference type="NCBIfam" id="NF009946">
    <property type="entry name" value="PRK13410.1"/>
    <property type="match status" value="1"/>
</dbReference>
<evidence type="ECO:0000313" key="15">
    <source>
        <dbReference type="Proteomes" id="UP000320674"/>
    </source>
</evidence>
<dbReference type="FunFam" id="2.60.34.10:FF:000014">
    <property type="entry name" value="Chaperone protein DnaK HSP70"/>
    <property type="match status" value="1"/>
</dbReference>
<dbReference type="NCBIfam" id="NF001413">
    <property type="entry name" value="PRK00290.1"/>
    <property type="match status" value="1"/>
</dbReference>
<feature type="region of interest" description="Disordered" evidence="12">
    <location>
        <begin position="623"/>
        <end position="720"/>
    </location>
</feature>
<dbReference type="AlphaFoldDB" id="A0A552HXI4"/>
<dbReference type="EMBL" id="SFAZ01000120">
    <property type="protein sequence ID" value="TRU75927.1"/>
    <property type="molecule type" value="Genomic_DNA"/>
</dbReference>
<keyword evidence="11" id="KW-0175">Coiled coil</keyword>
<keyword evidence="4 9" id="KW-0547">Nucleotide-binding</keyword>
<feature type="modified residue" description="Phosphothreonine; by autocatalysis" evidence="9">
    <location>
        <position position="198"/>
    </location>
</feature>
<dbReference type="GO" id="GO:0043565">
    <property type="term" value="F:sequence-specific DNA binding"/>
    <property type="evidence" value="ECO:0007669"/>
    <property type="project" value="InterPro"/>
</dbReference>
<protein>
    <recommendedName>
        <fullName evidence="9">Chaperone protein DnaK</fullName>
    </recommendedName>
    <alternativeName>
        <fullName evidence="9">HSP70</fullName>
    </alternativeName>
    <alternativeName>
        <fullName evidence="9">Heat shock 70 kDa protein</fullName>
    </alternativeName>
    <alternativeName>
        <fullName evidence="9">Heat shock protein 70</fullName>
    </alternativeName>
</protein>
<dbReference type="PANTHER" id="PTHR19375">
    <property type="entry name" value="HEAT SHOCK PROTEIN 70KDA"/>
    <property type="match status" value="1"/>
</dbReference>
<dbReference type="GO" id="GO:0140662">
    <property type="term" value="F:ATP-dependent protein folding chaperone"/>
    <property type="evidence" value="ECO:0007669"/>
    <property type="project" value="InterPro"/>
</dbReference>
<dbReference type="Gene3D" id="3.30.420.40">
    <property type="match status" value="2"/>
</dbReference>
<evidence type="ECO:0000256" key="4">
    <source>
        <dbReference type="ARBA" id="ARBA00022741"/>
    </source>
</evidence>
<dbReference type="Gene3D" id="2.60.34.10">
    <property type="entry name" value="Substrate Binding Domain Of DNAk, Chain A, domain 1"/>
    <property type="match status" value="1"/>
</dbReference>
<evidence type="ECO:0000256" key="1">
    <source>
        <dbReference type="ARBA" id="ARBA00002290"/>
    </source>
</evidence>
<organism evidence="14 15">
    <name type="scientific">Microcystis viridis Mv_BB_P_19951000_S68D</name>
    <dbReference type="NCBI Taxonomy" id="2486270"/>
    <lineage>
        <taxon>Bacteria</taxon>
        <taxon>Bacillati</taxon>
        <taxon>Cyanobacteriota</taxon>
        <taxon>Cyanophyceae</taxon>
        <taxon>Oscillatoriophycideae</taxon>
        <taxon>Chroococcales</taxon>
        <taxon>Microcystaceae</taxon>
        <taxon>Microcystis</taxon>
    </lineage>
</organism>
<evidence type="ECO:0000256" key="6">
    <source>
        <dbReference type="ARBA" id="ARBA00023016"/>
    </source>
</evidence>
<accession>A0A552HXI4</accession>
<evidence type="ECO:0000256" key="3">
    <source>
        <dbReference type="ARBA" id="ARBA00022553"/>
    </source>
</evidence>
<keyword evidence="3 9" id="KW-0597">Phosphoprotein</keyword>
<dbReference type="Gene3D" id="3.90.640.10">
    <property type="entry name" value="Actin, Chain A, domain 4"/>
    <property type="match status" value="1"/>
</dbReference>
<keyword evidence="6 9" id="KW-0346">Stress response</keyword>
<keyword evidence="8 9" id="KW-0143">Chaperone</keyword>
<keyword evidence="7" id="KW-0238">DNA-binding</keyword>
<dbReference type="InterPro" id="IPR001766">
    <property type="entry name" value="Fork_head_dom"/>
</dbReference>
<keyword evidence="5 9" id="KW-0067">ATP-binding</keyword>
<dbReference type="PROSITE" id="PS00297">
    <property type="entry name" value="HSP70_1"/>
    <property type="match status" value="1"/>
</dbReference>
<comment type="function">
    <text evidence="1 9">Acts as a chaperone.</text>
</comment>
<evidence type="ECO:0000256" key="2">
    <source>
        <dbReference type="ARBA" id="ARBA00007381"/>
    </source>
</evidence>
<dbReference type="PROSITE" id="PS00329">
    <property type="entry name" value="HSP70_2"/>
    <property type="match status" value="1"/>
</dbReference>
<dbReference type="NCBIfam" id="TIGR02350">
    <property type="entry name" value="prok_dnaK"/>
    <property type="match status" value="1"/>
</dbReference>